<dbReference type="Gene3D" id="1.10.10.1320">
    <property type="entry name" value="Anti-sigma factor, zinc-finger domain"/>
    <property type="match status" value="1"/>
</dbReference>
<proteinExistence type="predicted"/>
<sequence>MTLTRPITHHPDDGVLLAYATGTLGLAHRLVVGAHLETCPACRSRLGGFEAVGGVMLEAQAPVALASDALARVLATLDAPEPPPPAPRLTPASFPLGIELPKSLAGQGIGPWRWTAPGIEISKIEGLWKTRERCFLLRAAPGVTVPHHDHDGVELAQLLAGALVDENQRFEVGDCAQAEPGLRHQPHSDPEHGCICLIAIDGRTRPSHWTGRLIQRFIDI</sequence>
<dbReference type="InterPro" id="IPR014710">
    <property type="entry name" value="RmlC-like_jellyroll"/>
</dbReference>
<dbReference type="InterPro" id="IPR025979">
    <property type="entry name" value="ChrR-like_cupin_dom"/>
</dbReference>
<reference evidence="4" key="1">
    <citation type="journal article" date="2019" name="Int. J. Syst. Evol. Microbiol.">
        <title>The Global Catalogue of Microorganisms (GCM) 10K type strain sequencing project: providing services to taxonomists for standard genome sequencing and annotation.</title>
        <authorList>
            <consortium name="The Broad Institute Genomics Platform"/>
            <consortium name="The Broad Institute Genome Sequencing Center for Infectious Disease"/>
            <person name="Wu L."/>
            <person name="Ma J."/>
        </authorList>
    </citation>
    <scope>NUCLEOTIDE SEQUENCE [LARGE SCALE GENOMIC DNA]</scope>
    <source>
        <strain evidence="4">NBRC 101365</strain>
    </source>
</reference>
<gene>
    <name evidence="3" type="primary">chrR</name>
    <name evidence="3" type="ORF">GCM10007874_12370</name>
</gene>
<dbReference type="Proteomes" id="UP001156882">
    <property type="component" value="Unassembled WGS sequence"/>
</dbReference>
<evidence type="ECO:0000313" key="4">
    <source>
        <dbReference type="Proteomes" id="UP001156882"/>
    </source>
</evidence>
<dbReference type="Gene3D" id="2.60.120.10">
    <property type="entry name" value="Jelly Rolls"/>
    <property type="match status" value="1"/>
</dbReference>
<accession>A0ABQ6CCW9</accession>
<feature type="domain" description="Putative zinc-finger" evidence="2">
    <location>
        <begin position="18"/>
        <end position="43"/>
    </location>
</feature>
<protein>
    <submittedName>
        <fullName evidence="3">Transcriptional regulator</fullName>
    </submittedName>
</protein>
<organism evidence="3 4">
    <name type="scientific">Labrys miyagiensis</name>
    <dbReference type="NCBI Taxonomy" id="346912"/>
    <lineage>
        <taxon>Bacteria</taxon>
        <taxon>Pseudomonadati</taxon>
        <taxon>Pseudomonadota</taxon>
        <taxon>Alphaproteobacteria</taxon>
        <taxon>Hyphomicrobiales</taxon>
        <taxon>Xanthobacteraceae</taxon>
        <taxon>Labrys</taxon>
    </lineage>
</organism>
<evidence type="ECO:0000313" key="3">
    <source>
        <dbReference type="EMBL" id="GLS18221.1"/>
    </source>
</evidence>
<feature type="domain" description="ChrR-like cupin" evidence="1">
    <location>
        <begin position="111"/>
        <end position="198"/>
    </location>
</feature>
<evidence type="ECO:0000259" key="2">
    <source>
        <dbReference type="Pfam" id="PF13490"/>
    </source>
</evidence>
<dbReference type="Pfam" id="PF12973">
    <property type="entry name" value="Cupin_7"/>
    <property type="match status" value="1"/>
</dbReference>
<comment type="caution">
    <text evidence="3">The sequence shown here is derived from an EMBL/GenBank/DDBJ whole genome shotgun (WGS) entry which is preliminary data.</text>
</comment>
<dbReference type="NCBIfam" id="TIGR02451">
    <property type="entry name" value="anti_sig_ChrR"/>
    <property type="match status" value="1"/>
</dbReference>
<evidence type="ECO:0000259" key="1">
    <source>
        <dbReference type="Pfam" id="PF12973"/>
    </source>
</evidence>
<dbReference type="InterPro" id="IPR012807">
    <property type="entry name" value="Anti-sigma_ChrR"/>
</dbReference>
<dbReference type="RefSeq" id="WP_284311034.1">
    <property type="nucleotide sequence ID" value="NZ_BSPC01000009.1"/>
</dbReference>
<dbReference type="InterPro" id="IPR041916">
    <property type="entry name" value="Anti_sigma_zinc_sf"/>
</dbReference>
<dbReference type="SUPFAM" id="SSF51182">
    <property type="entry name" value="RmlC-like cupins"/>
    <property type="match status" value="1"/>
</dbReference>
<dbReference type="InterPro" id="IPR027383">
    <property type="entry name" value="Znf_put"/>
</dbReference>
<keyword evidence="4" id="KW-1185">Reference proteome</keyword>
<dbReference type="CDD" id="cd20301">
    <property type="entry name" value="cupin_ChrR"/>
    <property type="match status" value="1"/>
</dbReference>
<dbReference type="EMBL" id="BSPC01000009">
    <property type="protein sequence ID" value="GLS18221.1"/>
    <property type="molecule type" value="Genomic_DNA"/>
</dbReference>
<name>A0ABQ6CCW9_9HYPH</name>
<dbReference type="InterPro" id="IPR011051">
    <property type="entry name" value="RmlC_Cupin_sf"/>
</dbReference>
<dbReference type="Pfam" id="PF13490">
    <property type="entry name" value="zf-HC2"/>
    <property type="match status" value="1"/>
</dbReference>